<proteinExistence type="predicted"/>
<dbReference type="Gene3D" id="3.40.50.150">
    <property type="entry name" value="Vaccinia Virus protein VP39"/>
    <property type="match status" value="1"/>
</dbReference>
<accession>A0A512M3Z3</accession>
<dbReference type="OrthoDB" id="9815644at2"/>
<dbReference type="GO" id="GO:0008168">
    <property type="term" value="F:methyltransferase activity"/>
    <property type="evidence" value="ECO:0007669"/>
    <property type="project" value="UniProtKB-KW"/>
</dbReference>
<dbReference type="Gene3D" id="3.40.50.720">
    <property type="entry name" value="NAD(P)-binding Rossmann-like Domain"/>
    <property type="match status" value="1"/>
</dbReference>
<keyword evidence="3" id="KW-1185">Reference proteome</keyword>
<gene>
    <name evidence="2" type="ORF">BGE01nite_07550</name>
</gene>
<feature type="domain" description="C-methyltransferase" evidence="1">
    <location>
        <begin position="271"/>
        <end position="375"/>
    </location>
</feature>
<dbReference type="Proteomes" id="UP000321577">
    <property type="component" value="Unassembled WGS sequence"/>
</dbReference>
<dbReference type="Pfam" id="PF08484">
    <property type="entry name" value="Methyltransf_14"/>
    <property type="match status" value="1"/>
</dbReference>
<dbReference type="RefSeq" id="WP_146848921.1">
    <property type="nucleotide sequence ID" value="NZ_BKAG01000003.1"/>
</dbReference>
<keyword evidence="2" id="KW-0489">Methyltransferase</keyword>
<protein>
    <submittedName>
        <fullName evidence="2">SAM-dependent methyltransferase</fullName>
    </submittedName>
</protein>
<evidence type="ECO:0000259" key="1">
    <source>
        <dbReference type="Pfam" id="PF08484"/>
    </source>
</evidence>
<dbReference type="SUPFAM" id="SSF53335">
    <property type="entry name" value="S-adenosyl-L-methionine-dependent methyltransferases"/>
    <property type="match status" value="1"/>
</dbReference>
<sequence>MVPCPATGLHGSAPLVERERVVAMHNRLHSTREEARGIEWGRLDLRLCPESGLAYNAEFDPALVSYDASYDSTVPSAASEAYCHDLIRFLSQHFELKPGGIVIEAGCGKGEFLKMLTNALPGVRGLGMDPSCPAESDDGQVHLIPDYFRSDLVPPGAALVVCRHVMDQMTDPLAFLREVARLAEQSPGCGVFIEVRELDAMLATGSFWDICYENHCYFTEGSLGHLLNMAGFEVTASGRGLGGQYLWLGGRLGPKPTLMSPEGISALTTQVAEYGQREKTTITQVREGLSKLRAEGRSVLVWGAATKGVNYITNVDPDATLIDLAADINPRRHGSFVAGSGHEVIPPEQIPARAGHAPAIVIMNPAYTSEIAQSCRELGLEPLFFDASLNPLAAA</sequence>
<evidence type="ECO:0000313" key="2">
    <source>
        <dbReference type="EMBL" id="GEP41464.1"/>
    </source>
</evidence>
<comment type="caution">
    <text evidence="2">The sequence shown here is derived from an EMBL/GenBank/DDBJ whole genome shotgun (WGS) entry which is preliminary data.</text>
</comment>
<reference evidence="2 3" key="1">
    <citation type="submission" date="2019-07" db="EMBL/GenBank/DDBJ databases">
        <title>Whole genome shotgun sequence of Brevifollis gellanilyticus NBRC 108608.</title>
        <authorList>
            <person name="Hosoyama A."/>
            <person name="Uohara A."/>
            <person name="Ohji S."/>
            <person name="Ichikawa N."/>
        </authorList>
    </citation>
    <scope>NUCLEOTIDE SEQUENCE [LARGE SCALE GENOMIC DNA]</scope>
    <source>
        <strain evidence="2 3">NBRC 108608</strain>
    </source>
</reference>
<dbReference type="GO" id="GO:0032259">
    <property type="term" value="P:methylation"/>
    <property type="evidence" value="ECO:0007669"/>
    <property type="project" value="UniProtKB-KW"/>
</dbReference>
<keyword evidence="2" id="KW-0808">Transferase</keyword>
<name>A0A512M3Z3_9BACT</name>
<dbReference type="EMBL" id="BKAG01000003">
    <property type="protein sequence ID" value="GEP41464.1"/>
    <property type="molecule type" value="Genomic_DNA"/>
</dbReference>
<evidence type="ECO:0000313" key="3">
    <source>
        <dbReference type="Proteomes" id="UP000321577"/>
    </source>
</evidence>
<organism evidence="2 3">
    <name type="scientific">Brevifollis gellanilyticus</name>
    <dbReference type="NCBI Taxonomy" id="748831"/>
    <lineage>
        <taxon>Bacteria</taxon>
        <taxon>Pseudomonadati</taxon>
        <taxon>Verrucomicrobiota</taxon>
        <taxon>Verrucomicrobiia</taxon>
        <taxon>Verrucomicrobiales</taxon>
        <taxon>Verrucomicrobiaceae</taxon>
    </lineage>
</organism>
<dbReference type="InterPro" id="IPR013691">
    <property type="entry name" value="MeTrfase_14"/>
</dbReference>
<dbReference type="InterPro" id="IPR029063">
    <property type="entry name" value="SAM-dependent_MTases_sf"/>
</dbReference>
<dbReference type="AlphaFoldDB" id="A0A512M3Z3"/>
<dbReference type="Pfam" id="PF13489">
    <property type="entry name" value="Methyltransf_23"/>
    <property type="match status" value="1"/>
</dbReference>